<dbReference type="EMBL" id="CAJRAF010000002">
    <property type="protein sequence ID" value="CAG5003594.1"/>
    <property type="molecule type" value="Genomic_DNA"/>
</dbReference>
<accession>A0A916N554</accession>
<evidence type="ECO:0000313" key="1">
    <source>
        <dbReference type="EMBL" id="CAG5003594.1"/>
    </source>
</evidence>
<dbReference type="AlphaFoldDB" id="A0A916N554"/>
<comment type="caution">
    <text evidence="1">The sequence shown here is derived from an EMBL/GenBank/DDBJ whole genome shotgun (WGS) entry which is preliminary data.</text>
</comment>
<protein>
    <submittedName>
        <fullName evidence="1">Uncharacterized protein</fullName>
    </submittedName>
</protein>
<evidence type="ECO:0000313" key="2">
    <source>
        <dbReference type="Proteomes" id="UP000680038"/>
    </source>
</evidence>
<proteinExistence type="predicted"/>
<organism evidence="1 2">
    <name type="scientific">Dyadobacter helix</name>
    <dbReference type="NCBI Taxonomy" id="2822344"/>
    <lineage>
        <taxon>Bacteria</taxon>
        <taxon>Pseudomonadati</taxon>
        <taxon>Bacteroidota</taxon>
        <taxon>Cytophagia</taxon>
        <taxon>Cytophagales</taxon>
        <taxon>Spirosomataceae</taxon>
        <taxon>Dyadobacter</taxon>
    </lineage>
</organism>
<reference evidence="1" key="1">
    <citation type="submission" date="2021-04" db="EMBL/GenBank/DDBJ databases">
        <authorList>
            <person name="Rodrigo-Torres L."/>
            <person name="Arahal R. D."/>
            <person name="Lucena T."/>
        </authorList>
    </citation>
    <scope>NUCLEOTIDE SEQUENCE</scope>
    <source>
        <strain evidence="1">CECT 9275</strain>
    </source>
</reference>
<name>A0A916N554_9BACT</name>
<gene>
    <name evidence="1" type="ORF">DYBT9275_03186</name>
</gene>
<dbReference type="Proteomes" id="UP000680038">
    <property type="component" value="Unassembled WGS sequence"/>
</dbReference>
<keyword evidence="2" id="KW-1185">Reference proteome</keyword>
<sequence>MFWLSKNMGMDSKETVMRNAKAILTKPKRKPGNVITGTTLFPTTASTVSGSKGMNLSPFFGHP</sequence>